<feature type="domain" description="Phenol hydroxylase-like C-terminal dimerisation" evidence="7">
    <location>
        <begin position="567"/>
        <end position="704"/>
    </location>
</feature>
<keyword evidence="9" id="KW-1185">Reference proteome</keyword>
<dbReference type="Gene3D" id="3.50.50.60">
    <property type="entry name" value="FAD/NAD(P)-binding domain"/>
    <property type="match status" value="1"/>
</dbReference>
<dbReference type="Gene3D" id="3.40.30.20">
    <property type="match status" value="1"/>
</dbReference>
<accession>A0A6A5WF13</accession>
<evidence type="ECO:0000256" key="1">
    <source>
        <dbReference type="ARBA" id="ARBA00007801"/>
    </source>
</evidence>
<gene>
    <name evidence="8" type="ORF">P154DRAFT_605238</name>
</gene>
<dbReference type="InterPro" id="IPR036188">
    <property type="entry name" value="FAD/NAD-bd_sf"/>
</dbReference>
<dbReference type="EMBL" id="ML977610">
    <property type="protein sequence ID" value="KAF1997755.1"/>
    <property type="molecule type" value="Genomic_DNA"/>
</dbReference>
<dbReference type="GO" id="GO:0016709">
    <property type="term" value="F:oxidoreductase activity, acting on paired donors, with incorporation or reduction of molecular oxygen, NAD(P)H as one donor, and incorporation of one atom of oxygen"/>
    <property type="evidence" value="ECO:0007669"/>
    <property type="project" value="UniProtKB-ARBA"/>
</dbReference>
<dbReference type="OrthoDB" id="1716816at2759"/>
<dbReference type="PANTHER" id="PTHR43004">
    <property type="entry name" value="TRK SYSTEM POTASSIUM UPTAKE PROTEIN"/>
    <property type="match status" value="1"/>
</dbReference>
<dbReference type="InterPro" id="IPR012941">
    <property type="entry name" value="Phe_hydrox_C_dim_dom"/>
</dbReference>
<sequence length="706" mass="77235">MAARSLPTTSWERGVAEPIEGAATWADPSNFTFDNKTSHYTVLEPGESPTSDTANFFGVSSLRTWPGLFNGTAAGHVPDWWKPAKKVDVLICGAGPFGLAVAIGLARQGISLRIVGAITHKSSGPCHTGRADAVHPRALELLDAWGLADEIANEGPLLNKFTIHRDGVTMVNTWTNPSETTKYKGQHVATQSQIERIYIRDLLRHQTLVERKTTLSSFEVDNSASIITARLAREGGEEETVEVKYLIGSDGASSRVREMIGVPFDGIATDCFFAILDCEFVTDYPHILGTGWVIAEDHGCAIFVPREQGHTRVYVQLTGRLQESVVAAHRRNKERRNESSVGETQVHEHGLTPDDALEHLKKIMGSWKIDFAGPLSWFAIWRVNERVARTFSTPDQRIHLGGDAAHVHSTMGAFGYNSTVYDATNLAWKLGLCIKGVANPARLLATYDTERRLSANSVIRYTGAMLRFICRREDPLPVLRGLGEEPEKHNVTLASPSANTREAGAWPGSFFHSTPPLLMSGLGMPLTNTFLSPVATVASGDTRPVKVSNGVRAPNPRIALEKDDASYLYDALKNCGGRFHLIVLASDLQGPVRQKLAHFSSEGLQPGGFFQRYGGHARFNVVLVTKLLPHEADVLVDGDDLKLLRDAASVVYDDRAPDEDAHYSYAVNHARGAIVVVRPDLFVGTSAWPEDITALEEYFGTFIIAA</sequence>
<comment type="similarity">
    <text evidence="1">Belongs to the PheA/TfdB FAD monooxygenase family.</text>
</comment>
<keyword evidence="4" id="KW-0560">Oxidoreductase</keyword>
<dbReference type="InterPro" id="IPR038220">
    <property type="entry name" value="PHOX_C_sf"/>
</dbReference>
<evidence type="ECO:0000259" key="7">
    <source>
        <dbReference type="Pfam" id="PF07976"/>
    </source>
</evidence>
<dbReference type="Gene3D" id="3.30.9.10">
    <property type="entry name" value="D-Amino Acid Oxidase, subunit A, domain 2"/>
    <property type="match status" value="1"/>
</dbReference>
<dbReference type="InterPro" id="IPR002938">
    <property type="entry name" value="FAD-bd"/>
</dbReference>
<evidence type="ECO:0000259" key="6">
    <source>
        <dbReference type="Pfam" id="PF01494"/>
    </source>
</evidence>
<reference evidence="8" key="1">
    <citation type="journal article" date="2020" name="Stud. Mycol.">
        <title>101 Dothideomycetes genomes: a test case for predicting lifestyles and emergence of pathogens.</title>
        <authorList>
            <person name="Haridas S."/>
            <person name="Albert R."/>
            <person name="Binder M."/>
            <person name="Bloem J."/>
            <person name="Labutti K."/>
            <person name="Salamov A."/>
            <person name="Andreopoulos B."/>
            <person name="Baker S."/>
            <person name="Barry K."/>
            <person name="Bills G."/>
            <person name="Bluhm B."/>
            <person name="Cannon C."/>
            <person name="Castanera R."/>
            <person name="Culley D."/>
            <person name="Daum C."/>
            <person name="Ezra D."/>
            <person name="Gonzalez J."/>
            <person name="Henrissat B."/>
            <person name="Kuo A."/>
            <person name="Liang C."/>
            <person name="Lipzen A."/>
            <person name="Lutzoni F."/>
            <person name="Magnuson J."/>
            <person name="Mondo S."/>
            <person name="Nolan M."/>
            <person name="Ohm R."/>
            <person name="Pangilinan J."/>
            <person name="Park H.-J."/>
            <person name="Ramirez L."/>
            <person name="Alfaro M."/>
            <person name="Sun H."/>
            <person name="Tritt A."/>
            <person name="Yoshinaga Y."/>
            <person name="Zwiers L.-H."/>
            <person name="Turgeon B."/>
            <person name="Goodwin S."/>
            <person name="Spatafora J."/>
            <person name="Crous P."/>
            <person name="Grigoriev I."/>
        </authorList>
    </citation>
    <scope>NUCLEOTIDE SEQUENCE</scope>
    <source>
        <strain evidence="8">CBS 123094</strain>
    </source>
</reference>
<evidence type="ECO:0000256" key="3">
    <source>
        <dbReference type="ARBA" id="ARBA00022827"/>
    </source>
</evidence>
<keyword evidence="2" id="KW-0285">Flavoprotein</keyword>
<feature type="domain" description="FAD-binding" evidence="6">
    <location>
        <begin position="86"/>
        <end position="460"/>
    </location>
</feature>
<dbReference type="SUPFAM" id="SSF54373">
    <property type="entry name" value="FAD-linked reductases, C-terminal domain"/>
    <property type="match status" value="1"/>
</dbReference>
<dbReference type="PRINTS" id="PR00420">
    <property type="entry name" value="RNGMNOXGNASE"/>
</dbReference>
<keyword evidence="3" id="KW-0274">FAD</keyword>
<dbReference type="InterPro" id="IPR050641">
    <property type="entry name" value="RIFMO-like"/>
</dbReference>
<dbReference type="InterPro" id="IPR036249">
    <property type="entry name" value="Thioredoxin-like_sf"/>
</dbReference>
<evidence type="ECO:0000256" key="5">
    <source>
        <dbReference type="SAM" id="MobiDB-lite"/>
    </source>
</evidence>
<dbReference type="GO" id="GO:0071949">
    <property type="term" value="F:FAD binding"/>
    <property type="evidence" value="ECO:0007669"/>
    <property type="project" value="InterPro"/>
</dbReference>
<dbReference type="Pfam" id="PF01494">
    <property type="entry name" value="FAD_binding_3"/>
    <property type="match status" value="1"/>
</dbReference>
<dbReference type="Proteomes" id="UP000799779">
    <property type="component" value="Unassembled WGS sequence"/>
</dbReference>
<protein>
    <submittedName>
        <fullName evidence="8">FAD/NAD(P)-binding domain-containing protein</fullName>
    </submittedName>
</protein>
<dbReference type="AlphaFoldDB" id="A0A6A5WF13"/>
<dbReference type="Pfam" id="PF07976">
    <property type="entry name" value="Phe_hydrox_dim"/>
    <property type="match status" value="1"/>
</dbReference>
<evidence type="ECO:0000256" key="4">
    <source>
        <dbReference type="ARBA" id="ARBA00023002"/>
    </source>
</evidence>
<organism evidence="8 9">
    <name type="scientific">Amniculicola lignicola CBS 123094</name>
    <dbReference type="NCBI Taxonomy" id="1392246"/>
    <lineage>
        <taxon>Eukaryota</taxon>
        <taxon>Fungi</taxon>
        <taxon>Dikarya</taxon>
        <taxon>Ascomycota</taxon>
        <taxon>Pezizomycotina</taxon>
        <taxon>Dothideomycetes</taxon>
        <taxon>Pleosporomycetidae</taxon>
        <taxon>Pleosporales</taxon>
        <taxon>Amniculicolaceae</taxon>
        <taxon>Amniculicola</taxon>
    </lineage>
</organism>
<proteinExistence type="inferred from homology"/>
<evidence type="ECO:0000256" key="2">
    <source>
        <dbReference type="ARBA" id="ARBA00022630"/>
    </source>
</evidence>
<evidence type="ECO:0000313" key="8">
    <source>
        <dbReference type="EMBL" id="KAF1997755.1"/>
    </source>
</evidence>
<dbReference type="SUPFAM" id="SSF51905">
    <property type="entry name" value="FAD/NAD(P)-binding domain"/>
    <property type="match status" value="1"/>
</dbReference>
<evidence type="ECO:0000313" key="9">
    <source>
        <dbReference type="Proteomes" id="UP000799779"/>
    </source>
</evidence>
<name>A0A6A5WF13_9PLEO</name>
<feature type="region of interest" description="Disordered" evidence="5">
    <location>
        <begin position="329"/>
        <end position="350"/>
    </location>
</feature>
<dbReference type="SUPFAM" id="SSF52833">
    <property type="entry name" value="Thioredoxin-like"/>
    <property type="match status" value="1"/>
</dbReference>
<dbReference type="PANTHER" id="PTHR43004:SF20">
    <property type="entry name" value="2-MONOOXYGENASE, PUTATIVE (AFU_ORTHOLOGUE AFUA_1G13660)-RELATED"/>
    <property type="match status" value="1"/>
</dbReference>